<dbReference type="AlphaFoldDB" id="A0A1E5GJF7"/>
<proteinExistence type="predicted"/>
<dbReference type="EMBL" id="MIJY01000027">
    <property type="protein sequence ID" value="OEG12771.1"/>
    <property type="molecule type" value="Genomic_DNA"/>
</dbReference>
<reference evidence="3" key="1">
    <citation type="submission" date="2016-09" db="EMBL/GenBank/DDBJ databases">
        <authorList>
            <person name="Gulvik C.A."/>
        </authorList>
    </citation>
    <scope>NUCLEOTIDE SEQUENCE [LARGE SCALE GENOMIC DNA]</scope>
    <source>
        <strain evidence="3">LMG 8895</strain>
    </source>
</reference>
<dbReference type="RefSeq" id="WP_069663903.1">
    <property type="nucleotide sequence ID" value="NZ_JBHUJJ010000002.1"/>
</dbReference>
<accession>A0A1E5GJF7</accession>
<name>A0A1E5GJF7_9ENTE</name>
<feature type="region of interest" description="Disordered" evidence="1">
    <location>
        <begin position="31"/>
        <end position="86"/>
    </location>
</feature>
<evidence type="ECO:0008006" key="4">
    <source>
        <dbReference type="Google" id="ProtNLM"/>
    </source>
</evidence>
<dbReference type="OrthoDB" id="2172320at2"/>
<organism evidence="2 3">
    <name type="scientific">Enterococcus termitis</name>
    <dbReference type="NCBI Taxonomy" id="332950"/>
    <lineage>
        <taxon>Bacteria</taxon>
        <taxon>Bacillati</taxon>
        <taxon>Bacillota</taxon>
        <taxon>Bacilli</taxon>
        <taxon>Lactobacillales</taxon>
        <taxon>Enterococcaceae</taxon>
        <taxon>Enterococcus</taxon>
    </lineage>
</organism>
<feature type="compositionally biased region" description="Low complexity" evidence="1">
    <location>
        <begin position="40"/>
        <end position="52"/>
    </location>
</feature>
<comment type="caution">
    <text evidence="2">The sequence shown here is derived from an EMBL/GenBank/DDBJ whole genome shotgun (WGS) entry which is preliminary data.</text>
</comment>
<keyword evidence="3" id="KW-1185">Reference proteome</keyword>
<evidence type="ECO:0000256" key="1">
    <source>
        <dbReference type="SAM" id="MobiDB-lite"/>
    </source>
</evidence>
<gene>
    <name evidence="2" type="ORF">BCR25_19470</name>
</gene>
<evidence type="ECO:0000313" key="2">
    <source>
        <dbReference type="EMBL" id="OEG12771.1"/>
    </source>
</evidence>
<sequence>MKKWGYLLCGSLLLGLISYFSISGTKIEATKNSEESSLIETSTQETSEVSTTEESKEKTEASVQEVEAPNRPSRESRSVVDTSGWTPFGSSTAETNKLYTNVLGNGDTLAYKFGEMGRTTDANLSNTPVYLKMPERDVSLAIAPKGTKNLTMLGGYWGGKTPLINLMEGNNKISLSNDGAYYRQGKVATEFLQVNSTNEVEFTKQINVLGTTIQTDYIITNKTAADKTYWLRGVTGIREESGYDNGRWFSLGPNVGFRTNLGTGRNGYKNIAVQRFYFPETGKFTDWGQGTKGYEDSEFQNLYSDVTKTVSSNGVLGVDMPVNVAFIDDNSYNSSSKNISAVYRTNNFTIPPGETCTVSRQVQLTGIGWTPMDFTFNQENQVLYATQGDMLKLDGSYKSTYDKYMSISLNSASLNQIESFNVTADKTTRTWVTDIDTSSLAAGTYDVELNAIGDFTGNVGNYKTKLVIRVNTPPVVIGKSMYVKKDDVQAINGSTVDYKTFLEDYTDDATDLADSVVELVSGQDIPTLVSTIGKKTVILKVTDGEGASVDVTVPINVLSDKAVISTERNAAIDYVEDSIELTPTEWNDLVNNPTQKVYEFLEAELHAVINNDFKTSIDTIPTSGLEFTRVIATGSTQEGSEFDCDIQFDSTTGLVEFDNPNSIGIRIKVKIKDVTPPTATDKTTTIKLGDINFFADSDNVRDLVDNLADNVSSVPNIDVEIKPGQNTNTIATTLGRQPVILILTDEAGNSSEVTMYVDVVDGVLSITSAPTVIDFGKLALGIFDLRVEKADYNMPFIINDDRYISNDWRITAELVSPLTNGTETLNNAIRYRKGSDINSEVVLTDAAEEIFSNTNASSGDYNLSEYWNTNKTGLKLEIKAGAVRKLGEYQTTILWKVGETP</sequence>
<dbReference type="Proteomes" id="UP000095094">
    <property type="component" value="Unassembled WGS sequence"/>
</dbReference>
<protein>
    <recommendedName>
        <fullName evidence="4">WxL domain-containing protein</fullName>
    </recommendedName>
</protein>
<evidence type="ECO:0000313" key="3">
    <source>
        <dbReference type="Proteomes" id="UP000095094"/>
    </source>
</evidence>